<dbReference type="Proteomes" id="UP000664795">
    <property type="component" value="Unassembled WGS sequence"/>
</dbReference>
<gene>
    <name evidence="2" type="ORF">J2I48_07290</name>
</gene>
<dbReference type="Gene3D" id="3.30.420.40">
    <property type="match status" value="1"/>
</dbReference>
<keyword evidence="1" id="KW-0732">Signal</keyword>
<comment type="caution">
    <text evidence="2">The sequence shown here is derived from an EMBL/GenBank/DDBJ whole genome shotgun (WGS) entry which is preliminary data.</text>
</comment>
<keyword evidence="3" id="KW-1185">Reference proteome</keyword>
<evidence type="ECO:0000313" key="2">
    <source>
        <dbReference type="EMBL" id="MBO0930787.1"/>
    </source>
</evidence>
<reference evidence="2 3" key="1">
    <citation type="submission" date="2021-03" db="EMBL/GenBank/DDBJ databases">
        <title>Fibrella sp. HMF5036 genome sequencing and assembly.</title>
        <authorList>
            <person name="Kang H."/>
            <person name="Kim H."/>
            <person name="Bae S."/>
            <person name="Joh K."/>
        </authorList>
    </citation>
    <scope>NUCLEOTIDE SEQUENCE [LARGE SCALE GENOMIC DNA]</scope>
    <source>
        <strain evidence="2 3">HMF5036</strain>
    </source>
</reference>
<accession>A0A939JVF2</accession>
<dbReference type="RefSeq" id="WP_207334739.1">
    <property type="nucleotide sequence ID" value="NZ_JAFMYU010000004.1"/>
</dbReference>
<protein>
    <recommendedName>
        <fullName evidence="4">Ppx/GppA phosphatase domain-containing protein</fullName>
    </recommendedName>
</protein>
<proteinExistence type="predicted"/>
<name>A0A939JVF2_9BACT</name>
<feature type="chain" id="PRO_5037068615" description="Ppx/GppA phosphatase domain-containing protein" evidence="1">
    <location>
        <begin position="27"/>
        <end position="388"/>
    </location>
</feature>
<organism evidence="2 3">
    <name type="scientific">Fibrella aquatilis</name>
    <dbReference type="NCBI Taxonomy" id="2817059"/>
    <lineage>
        <taxon>Bacteria</taxon>
        <taxon>Pseudomonadati</taxon>
        <taxon>Bacteroidota</taxon>
        <taxon>Cytophagia</taxon>
        <taxon>Cytophagales</taxon>
        <taxon>Spirosomataceae</taxon>
        <taxon>Fibrella</taxon>
    </lineage>
</organism>
<dbReference type="Gene3D" id="3.30.420.150">
    <property type="entry name" value="Exopolyphosphatase. Domain 2"/>
    <property type="match status" value="1"/>
</dbReference>
<evidence type="ECO:0000313" key="3">
    <source>
        <dbReference type="Proteomes" id="UP000664795"/>
    </source>
</evidence>
<evidence type="ECO:0008006" key="4">
    <source>
        <dbReference type="Google" id="ProtNLM"/>
    </source>
</evidence>
<evidence type="ECO:0000256" key="1">
    <source>
        <dbReference type="SAM" id="SignalP"/>
    </source>
</evidence>
<feature type="signal peptide" evidence="1">
    <location>
        <begin position="1"/>
        <end position="26"/>
    </location>
</feature>
<dbReference type="AlphaFoldDB" id="A0A939JVF2"/>
<sequence length="388" mass="44085">MQYLFTRQLLWLLTCCLTVVVTVSRAQEIPSPIVYDGYRGGFDIGSQGVKLSIIGFYHRDGKLKYRLVYDRQETVGLVKGMELNNGKLRSADIQDAVATVQEMLKDASETYGMSNRDFVIYTSSGVNLASNVADIDALTQKILNMPTVTSMPTKVEATYSVRAGLAREDFDKAILVDVGGGNLKGGILQPYTSASGAVRYTFKSYSIEYGARRIAERIMMRKTDPAEYQNELRVMVEDSISPLIRMSLNDNPEIKTISRSIVYLTGGAAYQFITWKYPEKVREEIVEFTMNDFYQFIDMLSSPTGWIDWQGKTFTKIDDPKLRELVEKDHVKATKRVYNREGCLAGTLLAQQVFREIGNLNTKTFYFTRDAYWINALVFDTYKGEFKK</sequence>
<dbReference type="EMBL" id="JAFMYU010000004">
    <property type="protein sequence ID" value="MBO0930787.1"/>
    <property type="molecule type" value="Genomic_DNA"/>
</dbReference>